<evidence type="ECO:0000313" key="1">
    <source>
        <dbReference type="EMBL" id="CAF1120081.1"/>
    </source>
</evidence>
<accession>A0A814QK14</accession>
<sequence>MYVRSISSIDSEQNKIPYIYLKAAATLIQIFFSKGSLNNCIKKRKQPLSETRSYGCLSFVSGSSSTFTIAT</sequence>
<dbReference type="AlphaFoldDB" id="A0A814QK14"/>
<comment type="caution">
    <text evidence="1">The sequence shown here is derived from an EMBL/GenBank/DDBJ whole genome shotgun (WGS) entry which is preliminary data.</text>
</comment>
<evidence type="ECO:0000313" key="2">
    <source>
        <dbReference type="Proteomes" id="UP000663852"/>
    </source>
</evidence>
<dbReference type="Proteomes" id="UP000663852">
    <property type="component" value="Unassembled WGS sequence"/>
</dbReference>
<proteinExistence type="predicted"/>
<reference evidence="1" key="1">
    <citation type="submission" date="2021-02" db="EMBL/GenBank/DDBJ databases">
        <authorList>
            <person name="Nowell W R."/>
        </authorList>
    </citation>
    <scope>NUCLEOTIDE SEQUENCE</scope>
</reference>
<gene>
    <name evidence="1" type="ORF">EDS130_LOCUS21000</name>
</gene>
<organism evidence="1 2">
    <name type="scientific">Adineta ricciae</name>
    <name type="common">Rotifer</name>
    <dbReference type="NCBI Taxonomy" id="249248"/>
    <lineage>
        <taxon>Eukaryota</taxon>
        <taxon>Metazoa</taxon>
        <taxon>Spiralia</taxon>
        <taxon>Gnathifera</taxon>
        <taxon>Rotifera</taxon>
        <taxon>Eurotatoria</taxon>
        <taxon>Bdelloidea</taxon>
        <taxon>Adinetida</taxon>
        <taxon>Adinetidae</taxon>
        <taxon>Adineta</taxon>
    </lineage>
</organism>
<dbReference type="EMBL" id="CAJNOJ010000105">
    <property type="protein sequence ID" value="CAF1120081.1"/>
    <property type="molecule type" value="Genomic_DNA"/>
</dbReference>
<protein>
    <submittedName>
        <fullName evidence="1">Uncharacterized protein</fullName>
    </submittedName>
</protein>
<name>A0A814QK14_ADIRI</name>